<dbReference type="Proteomes" id="UP001497457">
    <property type="component" value="Chromosome 16b"/>
</dbReference>
<reference evidence="6" key="1">
    <citation type="submission" date="2024-06" db="EMBL/GenBank/DDBJ databases">
        <authorList>
            <person name="Ryan C."/>
        </authorList>
    </citation>
    <scope>NUCLEOTIDE SEQUENCE [LARGE SCALE GENOMIC DNA]</scope>
</reference>
<feature type="region of interest" description="Disordered" evidence="4">
    <location>
        <begin position="608"/>
        <end position="684"/>
    </location>
</feature>
<proteinExistence type="inferred from homology"/>
<feature type="coiled-coil region" evidence="3">
    <location>
        <begin position="72"/>
        <end position="117"/>
    </location>
</feature>
<feature type="region of interest" description="Disordered" evidence="4">
    <location>
        <begin position="529"/>
        <end position="552"/>
    </location>
</feature>
<name>A0ABC8Y6U4_9POAL</name>
<evidence type="ECO:0000313" key="6">
    <source>
        <dbReference type="Proteomes" id="UP001497457"/>
    </source>
</evidence>
<organism evidence="5 6">
    <name type="scientific">Urochloa decumbens</name>
    <dbReference type="NCBI Taxonomy" id="240449"/>
    <lineage>
        <taxon>Eukaryota</taxon>
        <taxon>Viridiplantae</taxon>
        <taxon>Streptophyta</taxon>
        <taxon>Embryophyta</taxon>
        <taxon>Tracheophyta</taxon>
        <taxon>Spermatophyta</taxon>
        <taxon>Magnoliopsida</taxon>
        <taxon>Liliopsida</taxon>
        <taxon>Poales</taxon>
        <taxon>Poaceae</taxon>
        <taxon>PACMAD clade</taxon>
        <taxon>Panicoideae</taxon>
        <taxon>Panicodae</taxon>
        <taxon>Paniceae</taxon>
        <taxon>Melinidinae</taxon>
        <taxon>Urochloa</taxon>
    </lineage>
</organism>
<gene>
    <name evidence="5" type="ORF">URODEC1_LOCUS31053</name>
</gene>
<dbReference type="PANTHER" id="PTHR32054:SF17">
    <property type="entry name" value="EXPRESSED PROTEIN"/>
    <property type="match status" value="1"/>
</dbReference>
<evidence type="ECO:0000256" key="3">
    <source>
        <dbReference type="SAM" id="Coils"/>
    </source>
</evidence>
<reference evidence="5 6" key="2">
    <citation type="submission" date="2024-10" db="EMBL/GenBank/DDBJ databases">
        <authorList>
            <person name="Ryan C."/>
        </authorList>
    </citation>
    <scope>NUCLEOTIDE SEQUENCE [LARGE SCALE GENOMIC DNA]</scope>
</reference>
<accession>A0ABC8Y6U4</accession>
<dbReference type="EMBL" id="OZ075126">
    <property type="protein sequence ID" value="CAL4938190.1"/>
    <property type="molecule type" value="Genomic_DNA"/>
</dbReference>
<keyword evidence="2 3" id="KW-0175">Coiled coil</keyword>
<sequence>MDGDTDQILLYNRVQETTELMADIDTRPLESVQAAVSIFDRGGDQNKLCPHRNEEETISFLTKELAACKLQLEVRESQHKQATMKIEALEKAVRDLSDQYEKDCMEAHMRIVQLEAENIAIMSRQAEADGDRGALREELAAARGELGDARASVAFVLREVEAMETRAILERESTRDALTRILQLNETVLSSAVAAIRAEEERSVFFQEAMTEFFDSDRNLEVIRRQVEMAKRMEAELLAKTVEVEYLRSELKQVKEIYESPAEGSSDATATGVTAAAGCSNLDDRDQVQAACETTVRDTEASNATTMVVTAVAGCSNLEYHDEVQAYAATVKDEEPEAEFTFQHSPEECFVSEIFRKDGRVTSSSDVNKMEIEISEDVVEDKQGGGAMVQDKTVAGGNSDAQETSCLDAKISGEDHHAIKLADGKNNEAENKREPSESDGVLLPKPTACQGHDDLLLQGHEEAEADVSFVLENSRDDFQSARSDAKDISITDPGHVAAAGSQEQQAEAAAAPTCVVDNEIVSKDEDDGFYTKELEPEPGQRQQGGNNKLDGYVLVSRSSGDADAAARDNDKQLDAARAEISDLRFSLEEAVRRAELAEESKAALERELKEELRRKQERTPSWRCAPSDSEDGGGRPARGGAPPTPTPTPARARPTPPPSHAPGATPSRALRSARPGGEDMTPRCLTLGKVLNMKYK</sequence>
<protein>
    <submittedName>
        <fullName evidence="5">Uncharacterized protein</fullName>
    </submittedName>
</protein>
<comment type="similarity">
    <text evidence="1">Belongs to the WEB family.</text>
</comment>
<feature type="region of interest" description="Disordered" evidence="4">
    <location>
        <begin position="381"/>
        <end position="401"/>
    </location>
</feature>
<keyword evidence="6" id="KW-1185">Reference proteome</keyword>
<dbReference type="AlphaFoldDB" id="A0ABC8Y6U4"/>
<feature type="compositionally biased region" description="Pro residues" evidence="4">
    <location>
        <begin position="642"/>
        <end position="660"/>
    </location>
</feature>
<evidence type="ECO:0000256" key="2">
    <source>
        <dbReference type="ARBA" id="ARBA00023054"/>
    </source>
</evidence>
<feature type="compositionally biased region" description="Basic and acidic residues" evidence="4">
    <location>
        <begin position="608"/>
        <end position="620"/>
    </location>
</feature>
<feature type="compositionally biased region" description="Basic and acidic residues" evidence="4">
    <location>
        <begin position="421"/>
        <end position="436"/>
    </location>
</feature>
<evidence type="ECO:0000313" key="5">
    <source>
        <dbReference type="EMBL" id="CAL4938190.1"/>
    </source>
</evidence>
<evidence type="ECO:0000256" key="1">
    <source>
        <dbReference type="ARBA" id="ARBA00005485"/>
    </source>
</evidence>
<evidence type="ECO:0000256" key="4">
    <source>
        <dbReference type="SAM" id="MobiDB-lite"/>
    </source>
</evidence>
<feature type="region of interest" description="Disordered" evidence="4">
    <location>
        <begin position="421"/>
        <end position="444"/>
    </location>
</feature>
<dbReference type="PANTHER" id="PTHR32054">
    <property type="entry name" value="HEAVY CHAIN, PUTATIVE, EXPRESSED-RELATED-RELATED"/>
    <property type="match status" value="1"/>
</dbReference>